<organism evidence="1 2">
    <name type="scientific">Mucilaginibacter panaciglaebae</name>
    <dbReference type="NCBI Taxonomy" id="502331"/>
    <lineage>
        <taxon>Bacteria</taxon>
        <taxon>Pseudomonadati</taxon>
        <taxon>Bacteroidota</taxon>
        <taxon>Sphingobacteriia</taxon>
        <taxon>Sphingobacteriales</taxon>
        <taxon>Sphingobacteriaceae</taxon>
        <taxon>Mucilaginibacter</taxon>
    </lineage>
</organism>
<keyword evidence="2" id="KW-1185">Reference proteome</keyword>
<evidence type="ECO:0000313" key="2">
    <source>
        <dbReference type="Proteomes" id="UP001500841"/>
    </source>
</evidence>
<protein>
    <submittedName>
        <fullName evidence="1">Uncharacterized protein</fullName>
    </submittedName>
</protein>
<sequence>MNTQIISKPDQYYSFAHIDLSTYKFAIYLGYYSRYIQLYDMNPTFERANPQNIGVKKLFSYR</sequence>
<gene>
    <name evidence="1" type="ORF">GCM10022392_13030</name>
</gene>
<evidence type="ECO:0000313" key="1">
    <source>
        <dbReference type="EMBL" id="GAA4092264.1"/>
    </source>
</evidence>
<accession>A0ABP7WMI8</accession>
<proteinExistence type="predicted"/>
<comment type="caution">
    <text evidence="1">The sequence shown here is derived from an EMBL/GenBank/DDBJ whole genome shotgun (WGS) entry which is preliminary data.</text>
</comment>
<dbReference type="Proteomes" id="UP001500841">
    <property type="component" value="Unassembled WGS sequence"/>
</dbReference>
<name>A0ABP7WMI8_9SPHI</name>
<reference evidence="2" key="1">
    <citation type="journal article" date="2019" name="Int. J. Syst. Evol. Microbiol.">
        <title>The Global Catalogue of Microorganisms (GCM) 10K type strain sequencing project: providing services to taxonomists for standard genome sequencing and annotation.</title>
        <authorList>
            <consortium name="The Broad Institute Genomics Platform"/>
            <consortium name="The Broad Institute Genome Sequencing Center for Infectious Disease"/>
            <person name="Wu L."/>
            <person name="Ma J."/>
        </authorList>
    </citation>
    <scope>NUCLEOTIDE SEQUENCE [LARGE SCALE GENOMIC DNA]</scope>
    <source>
        <strain evidence="2">JCM 17085</strain>
    </source>
</reference>
<dbReference type="EMBL" id="BAABCV010000004">
    <property type="protein sequence ID" value="GAA4092264.1"/>
    <property type="molecule type" value="Genomic_DNA"/>
</dbReference>